<reference evidence="3 4" key="1">
    <citation type="submission" date="2018-12" db="EMBL/GenBank/DDBJ databases">
        <title>Genome analysis provides insights into bioremediation potentialities of Halogeometricum borinquense strain N11.</title>
        <authorList>
            <person name="Najjari A."/>
            <person name="Youssef N."/>
            <person name="Fhoula I."/>
            <person name="Ben Dhia O."/>
            <person name="Mahjoubi M."/>
            <person name="Ouzari H.I."/>
            <person name="Cherif A."/>
        </authorList>
    </citation>
    <scope>NUCLEOTIDE SEQUENCE [LARGE SCALE GENOMIC DNA]</scope>
    <source>
        <strain evidence="3 4">N11</strain>
    </source>
</reference>
<name>A0A482TJA0_9EURY</name>
<dbReference type="EMBL" id="RZHH01000002">
    <property type="protein sequence ID" value="RYJ15288.1"/>
    <property type="molecule type" value="Genomic_DNA"/>
</dbReference>
<dbReference type="GO" id="GO:0016779">
    <property type="term" value="F:nucleotidyltransferase activity"/>
    <property type="evidence" value="ECO:0007669"/>
    <property type="project" value="TreeGrafter"/>
</dbReference>
<evidence type="ECO:0000256" key="1">
    <source>
        <dbReference type="ARBA" id="ARBA00022679"/>
    </source>
</evidence>
<dbReference type="SUPFAM" id="SSF53448">
    <property type="entry name" value="Nucleotide-diphospho-sugar transferases"/>
    <property type="match status" value="1"/>
</dbReference>
<dbReference type="InterPro" id="IPR029044">
    <property type="entry name" value="Nucleotide-diphossugar_trans"/>
</dbReference>
<dbReference type="Gene3D" id="3.90.550.10">
    <property type="entry name" value="Spore Coat Polysaccharide Biosynthesis Protein SpsA, Chain A"/>
    <property type="match status" value="1"/>
</dbReference>
<evidence type="ECO:0000313" key="3">
    <source>
        <dbReference type="EMBL" id="RYJ15288.1"/>
    </source>
</evidence>
<protein>
    <submittedName>
        <fullName evidence="3">Cobalamin biosynthesis protein CobY</fullName>
    </submittedName>
</protein>
<proteinExistence type="predicted"/>
<feature type="domain" description="MobA-like NTP transferase" evidence="2">
    <location>
        <begin position="2"/>
        <end position="114"/>
    </location>
</feature>
<sequence length="189" mass="19882">MCGGQGTRLGGETEKPLVRVCGVPMVDRVATALRQSRVETVHAVVSPDAPETAQHVREKRLSVVETAGEGYVSDLTDALEAVGKPVVTVAADLPLLAAEHVDSAIETANAAGQQMDGIASVTVCVPANLKRRLGVSVDTTFEHEGEEIAPTGLNVVAGATDTVQLTYDDRIAVNVNRPTDLELAEERCD</sequence>
<dbReference type="Pfam" id="PF12804">
    <property type="entry name" value="NTP_transf_3"/>
    <property type="match status" value="1"/>
</dbReference>
<comment type="caution">
    <text evidence="3">The sequence shown here is derived from an EMBL/GenBank/DDBJ whole genome shotgun (WGS) entry which is preliminary data.</text>
</comment>
<dbReference type="Proteomes" id="UP000294028">
    <property type="component" value="Unassembled WGS sequence"/>
</dbReference>
<gene>
    <name evidence="3" type="ORF">ELS19_02405</name>
</gene>
<accession>A0A482TJA0</accession>
<evidence type="ECO:0000313" key="4">
    <source>
        <dbReference type="Proteomes" id="UP000294028"/>
    </source>
</evidence>
<dbReference type="PANTHER" id="PTHR19136:SF86">
    <property type="entry name" value="ADENOSYLCOBINAMIDE-PHOSPHATE GUANYLYLTRANSFERASE"/>
    <property type="match status" value="1"/>
</dbReference>
<dbReference type="AlphaFoldDB" id="A0A482TJA0"/>
<keyword evidence="1" id="KW-0808">Transferase</keyword>
<dbReference type="RefSeq" id="WP_129785607.1">
    <property type="nucleotide sequence ID" value="NZ_RZHH01000002.1"/>
</dbReference>
<evidence type="ECO:0000259" key="2">
    <source>
        <dbReference type="Pfam" id="PF12804"/>
    </source>
</evidence>
<dbReference type="PANTHER" id="PTHR19136">
    <property type="entry name" value="MOLYBDENUM COFACTOR GUANYLYLTRANSFERASE"/>
    <property type="match status" value="1"/>
</dbReference>
<dbReference type="InterPro" id="IPR025877">
    <property type="entry name" value="MobA-like_NTP_Trfase"/>
</dbReference>
<organism evidence="3 4">
    <name type="scientific">Halogeometricum borinquense</name>
    <dbReference type="NCBI Taxonomy" id="60847"/>
    <lineage>
        <taxon>Archaea</taxon>
        <taxon>Methanobacteriati</taxon>
        <taxon>Methanobacteriota</taxon>
        <taxon>Stenosarchaea group</taxon>
        <taxon>Halobacteria</taxon>
        <taxon>Halobacteriales</taxon>
        <taxon>Haloferacaceae</taxon>
        <taxon>Halogeometricum</taxon>
    </lineage>
</organism>